<dbReference type="InterPro" id="IPR007037">
    <property type="entry name" value="SIP_rossman_dom"/>
</dbReference>
<dbReference type="InterPro" id="IPR017938">
    <property type="entry name" value="Riboflavin_synthase-like_b-brl"/>
</dbReference>
<dbReference type="InterPro" id="IPR013113">
    <property type="entry name" value="SIP_FAD-bd"/>
</dbReference>
<dbReference type="Pfam" id="PF04954">
    <property type="entry name" value="SIP"/>
    <property type="match status" value="1"/>
</dbReference>
<dbReference type="Gene3D" id="2.40.30.10">
    <property type="entry name" value="Translation factors"/>
    <property type="match status" value="1"/>
</dbReference>
<dbReference type="PANTHER" id="PTHR30157">
    <property type="entry name" value="FERRIC REDUCTASE, NADPH-DEPENDENT"/>
    <property type="match status" value="1"/>
</dbReference>
<dbReference type="RefSeq" id="WP_179755868.1">
    <property type="nucleotide sequence ID" value="NZ_JACCBU010000001.1"/>
</dbReference>
<dbReference type="EMBL" id="JACCBU010000001">
    <property type="protein sequence ID" value="NYE73952.1"/>
    <property type="molecule type" value="Genomic_DNA"/>
</dbReference>
<comment type="caution">
    <text evidence="2">The sequence shown here is derived from an EMBL/GenBank/DDBJ whole genome shotgun (WGS) entry which is preliminary data.</text>
</comment>
<dbReference type="Pfam" id="PF08021">
    <property type="entry name" value="FAD_binding_9"/>
    <property type="match status" value="1"/>
</dbReference>
<dbReference type="Proteomes" id="UP000569914">
    <property type="component" value="Unassembled WGS sequence"/>
</dbReference>
<evidence type="ECO:0000259" key="1">
    <source>
        <dbReference type="PROSITE" id="PS51384"/>
    </source>
</evidence>
<proteinExistence type="predicted"/>
<reference evidence="2 3" key="1">
    <citation type="submission" date="2020-07" db="EMBL/GenBank/DDBJ databases">
        <title>Sequencing the genomes of 1000 actinobacteria strains.</title>
        <authorList>
            <person name="Klenk H.-P."/>
        </authorList>
    </citation>
    <scope>NUCLEOTIDE SEQUENCE [LARGE SCALE GENOMIC DNA]</scope>
    <source>
        <strain evidence="2 3">DSM 22083</strain>
    </source>
</reference>
<accession>A0A7Y9LDJ0</accession>
<feature type="domain" description="FAD-binding FR-type" evidence="1">
    <location>
        <begin position="5"/>
        <end position="131"/>
    </location>
</feature>
<dbReference type="SUPFAM" id="SSF63380">
    <property type="entry name" value="Riboflavin synthase domain-like"/>
    <property type="match status" value="1"/>
</dbReference>
<gene>
    <name evidence="2" type="ORF">BKA15_005281</name>
</gene>
<evidence type="ECO:0000313" key="2">
    <source>
        <dbReference type="EMBL" id="NYE73952.1"/>
    </source>
</evidence>
<dbReference type="Gene3D" id="3.40.50.80">
    <property type="entry name" value="Nucleotide-binding domain of ferredoxin-NADP reductase (FNR) module"/>
    <property type="match status" value="1"/>
</dbReference>
<dbReference type="InterPro" id="IPR039374">
    <property type="entry name" value="SIP_fam"/>
</dbReference>
<protein>
    <submittedName>
        <fullName evidence="2">NADPH-dependent ferric siderophore reductase</fullName>
    </submittedName>
</protein>
<dbReference type="PANTHER" id="PTHR30157:SF0">
    <property type="entry name" value="NADPH-DEPENDENT FERRIC-CHELATE REDUCTASE"/>
    <property type="match status" value="1"/>
</dbReference>
<dbReference type="GO" id="GO:0016491">
    <property type="term" value="F:oxidoreductase activity"/>
    <property type="evidence" value="ECO:0007669"/>
    <property type="project" value="InterPro"/>
</dbReference>
<name>A0A7Y9LDJ0_9ACTN</name>
<dbReference type="CDD" id="cd06193">
    <property type="entry name" value="siderophore_interacting"/>
    <property type="match status" value="1"/>
</dbReference>
<organism evidence="2 3">
    <name type="scientific">Microlunatus parietis</name>
    <dbReference type="NCBI Taxonomy" id="682979"/>
    <lineage>
        <taxon>Bacteria</taxon>
        <taxon>Bacillati</taxon>
        <taxon>Actinomycetota</taxon>
        <taxon>Actinomycetes</taxon>
        <taxon>Propionibacteriales</taxon>
        <taxon>Propionibacteriaceae</taxon>
        <taxon>Microlunatus</taxon>
    </lineage>
</organism>
<sequence length="294" mass="32545">MAGAEEYYTADVMRVTDLNPIFRRVVLGGPGLAGYASSGHADEWFRFVLPAEGRTEVPPPKIINGHAVFDEPRPRQRYYTVRQYDPDGPVITVDVMLHGHGAASEWVRAVRAGDRVMLSQAWGRYGAAPDAEWELIIADPTGLPAACRILAELPAGRRAIALLEAPGPQCRLELESAADLTVHWLDSPELESGAGRLAEATRGLDLPARPGYVWMGGEQAASRDIRKYFRKELGWGSERYDIVGYWRPDSEGYLERYATVQDQVAEIYQRGVAAGQDQEDTLDEALKVLEAHNL</sequence>
<dbReference type="PROSITE" id="PS51384">
    <property type="entry name" value="FAD_FR"/>
    <property type="match status" value="1"/>
</dbReference>
<evidence type="ECO:0000313" key="3">
    <source>
        <dbReference type="Proteomes" id="UP000569914"/>
    </source>
</evidence>
<dbReference type="InterPro" id="IPR039261">
    <property type="entry name" value="FNR_nucleotide-bd"/>
</dbReference>
<keyword evidence="3" id="KW-1185">Reference proteome</keyword>
<dbReference type="AlphaFoldDB" id="A0A7Y9LDJ0"/>
<dbReference type="InterPro" id="IPR017927">
    <property type="entry name" value="FAD-bd_FR_type"/>
</dbReference>